<reference evidence="1" key="1">
    <citation type="journal article" date="2014" name="Front. Microbiol.">
        <title>High frequency of phylogenetically diverse reductive dehalogenase-homologous genes in deep subseafloor sedimentary metagenomes.</title>
        <authorList>
            <person name="Kawai M."/>
            <person name="Futagami T."/>
            <person name="Toyoda A."/>
            <person name="Takaki Y."/>
            <person name="Nishi S."/>
            <person name="Hori S."/>
            <person name="Arai W."/>
            <person name="Tsubouchi T."/>
            <person name="Morono Y."/>
            <person name="Uchiyama I."/>
            <person name="Ito T."/>
            <person name="Fujiyama A."/>
            <person name="Inagaki F."/>
            <person name="Takami H."/>
        </authorList>
    </citation>
    <scope>NUCLEOTIDE SEQUENCE</scope>
    <source>
        <strain evidence="1">Expedition CK06-06</strain>
    </source>
</reference>
<protein>
    <submittedName>
        <fullName evidence="1">Uncharacterized protein</fullName>
    </submittedName>
</protein>
<sequence>ATEEQQGKEKQQRAILKDLEEKHSHLKSAIEMCQKLMQDHKFGLDTITSLLATAKMYGEPIRVLKAIEAYGALREIKKETDQAKTALAEIKEKVEAGKEIYAECNARTMAVLDQLVALNAKAIEVGRTVGTVEQQLKKDTIARDN</sequence>
<dbReference type="EMBL" id="BARW01039428">
    <property type="protein sequence ID" value="GAJ20334.1"/>
    <property type="molecule type" value="Genomic_DNA"/>
</dbReference>
<name>X1US82_9ZZZZ</name>
<organism evidence="1">
    <name type="scientific">marine sediment metagenome</name>
    <dbReference type="NCBI Taxonomy" id="412755"/>
    <lineage>
        <taxon>unclassified sequences</taxon>
        <taxon>metagenomes</taxon>
        <taxon>ecological metagenomes</taxon>
    </lineage>
</organism>
<feature type="non-terminal residue" evidence="1">
    <location>
        <position position="145"/>
    </location>
</feature>
<comment type="caution">
    <text evidence="1">The sequence shown here is derived from an EMBL/GenBank/DDBJ whole genome shotgun (WGS) entry which is preliminary data.</text>
</comment>
<feature type="non-terminal residue" evidence="1">
    <location>
        <position position="1"/>
    </location>
</feature>
<proteinExistence type="predicted"/>
<evidence type="ECO:0000313" key="1">
    <source>
        <dbReference type="EMBL" id="GAJ20334.1"/>
    </source>
</evidence>
<gene>
    <name evidence="1" type="ORF">S12H4_60061</name>
</gene>
<dbReference type="AlphaFoldDB" id="X1US82"/>
<accession>X1US82</accession>